<accession>A0A061RDC2</accession>
<feature type="compositionally biased region" description="Polar residues" evidence="3">
    <location>
        <begin position="29"/>
        <end position="39"/>
    </location>
</feature>
<feature type="repeat" description="PPR" evidence="2">
    <location>
        <begin position="304"/>
        <end position="338"/>
    </location>
</feature>
<name>A0A061RDC2_9CHLO</name>
<feature type="compositionally biased region" description="Polar residues" evidence="3">
    <location>
        <begin position="48"/>
        <end position="58"/>
    </location>
</feature>
<evidence type="ECO:0000256" key="2">
    <source>
        <dbReference type="PROSITE-ProRule" id="PRU00708"/>
    </source>
</evidence>
<evidence type="ECO:0000256" key="3">
    <source>
        <dbReference type="SAM" id="MobiDB-lite"/>
    </source>
</evidence>
<dbReference type="PANTHER" id="PTHR47939">
    <property type="entry name" value="MEMBRANE-ASSOCIATED SALT-INDUCIBLE PROTEIN-LIKE"/>
    <property type="match status" value="1"/>
</dbReference>
<proteinExistence type="predicted"/>
<feature type="non-terminal residue" evidence="4">
    <location>
        <position position="461"/>
    </location>
</feature>
<feature type="repeat" description="PPR" evidence="2">
    <location>
        <begin position="200"/>
        <end position="234"/>
    </location>
</feature>
<dbReference type="PROSITE" id="PS51375">
    <property type="entry name" value="PPR"/>
    <property type="match status" value="2"/>
</dbReference>
<organism evidence="4">
    <name type="scientific">Tetraselmis sp. GSL018</name>
    <dbReference type="NCBI Taxonomy" id="582737"/>
    <lineage>
        <taxon>Eukaryota</taxon>
        <taxon>Viridiplantae</taxon>
        <taxon>Chlorophyta</taxon>
        <taxon>core chlorophytes</taxon>
        <taxon>Chlorodendrophyceae</taxon>
        <taxon>Chlorodendrales</taxon>
        <taxon>Chlorodendraceae</taxon>
        <taxon>Tetraselmis</taxon>
    </lineage>
</organism>
<dbReference type="InterPro" id="IPR002885">
    <property type="entry name" value="PPR_rpt"/>
</dbReference>
<keyword evidence="1" id="KW-0677">Repeat</keyword>
<dbReference type="AlphaFoldDB" id="A0A061RDC2"/>
<dbReference type="EMBL" id="GBEZ01017562">
    <property type="protein sequence ID" value="JAC68784.1"/>
    <property type="molecule type" value="Transcribed_RNA"/>
</dbReference>
<gene>
    <name evidence="4" type="ORF">TSPGSL018_7925</name>
</gene>
<dbReference type="Pfam" id="PF01535">
    <property type="entry name" value="PPR"/>
    <property type="match status" value="2"/>
</dbReference>
<dbReference type="PANTHER" id="PTHR47939:SF1">
    <property type="entry name" value="OS04G0684500 PROTEIN"/>
    <property type="match status" value="1"/>
</dbReference>
<dbReference type="InterPro" id="IPR011990">
    <property type="entry name" value="TPR-like_helical_dom_sf"/>
</dbReference>
<dbReference type="Gene3D" id="1.25.40.10">
    <property type="entry name" value="Tetratricopeptide repeat domain"/>
    <property type="match status" value="3"/>
</dbReference>
<feature type="region of interest" description="Disordered" evidence="3">
    <location>
        <begin position="29"/>
        <end position="65"/>
    </location>
</feature>
<dbReference type="InterPro" id="IPR050667">
    <property type="entry name" value="PPR-containing_protein"/>
</dbReference>
<sequence length="461" mass="50282">MNRTCTRLQQLEKSKKTSRIGFLLPRSLQTNQRTTLSSSPDRRGQLPKRTQPSSNPVSTACAGSGTDVAQASGKLSYLHRRRHGIPEPTQQLVIFEDLADQMLDASRVINLPAAEAVKLVNFTNKNLDRLVAKLGRIPSLWRRVLVLHEWLLLVGHTPDARLCTSVMRVCCANNEGIRSLTLFDWMQSPPVAGGPGLEPNVFTYTVAVKAAVQSGQPARAEQIWRQSLASGCRPDSHLVRAAMEARLRVGDPDAALELFDQFEALVGPSVHMSNSAMKAAVAAGKPALALDLFERIDSASPRASLEAYTTAISACTALGNPDRAGQLFEAACRAGLRPDCQLYTAHATAWASRGEWRPAVEVLISMTRSGVRPSEHTHLAVIEAMVRAGEVDRALRMLRNMQLPDWGSVRPNAHIHSCLIRGLGRHHRYACAKQPLPPSPELNEVVVGAMLGACEGCGEWE</sequence>
<evidence type="ECO:0000313" key="4">
    <source>
        <dbReference type="EMBL" id="JAC68784.1"/>
    </source>
</evidence>
<reference evidence="4" key="1">
    <citation type="submission" date="2014-05" db="EMBL/GenBank/DDBJ databases">
        <title>The transcriptome of the halophilic microalga Tetraselmis sp. GSL018 isolated from the Great Salt Lake, Utah.</title>
        <authorList>
            <person name="Jinkerson R.E."/>
            <person name="D'Adamo S."/>
            <person name="Posewitz M.C."/>
        </authorList>
    </citation>
    <scope>NUCLEOTIDE SEQUENCE</scope>
    <source>
        <strain evidence="4">GSL018</strain>
    </source>
</reference>
<protein>
    <submittedName>
        <fullName evidence="4">Pentatricopeptide repeat-containing protein mitochondrial-like</fullName>
    </submittedName>
</protein>
<dbReference type="NCBIfam" id="TIGR00756">
    <property type="entry name" value="PPR"/>
    <property type="match status" value="1"/>
</dbReference>
<evidence type="ECO:0000256" key="1">
    <source>
        <dbReference type="ARBA" id="ARBA00022737"/>
    </source>
</evidence>